<dbReference type="SUPFAM" id="SSF141457">
    <property type="entry name" value="BH3618-like"/>
    <property type="match status" value="1"/>
</dbReference>
<dbReference type="GO" id="GO:0005737">
    <property type="term" value="C:cytoplasm"/>
    <property type="evidence" value="ECO:0007669"/>
    <property type="project" value="UniProtKB-SubCell"/>
</dbReference>
<evidence type="ECO:0000256" key="2">
    <source>
        <dbReference type="ARBA" id="ARBA00022795"/>
    </source>
</evidence>
<gene>
    <name evidence="4 5" type="primary">fliW</name>
    <name evidence="5" type="ORF">J34TS1_36660</name>
</gene>
<keyword evidence="2 4" id="KW-1005">Bacterial flagellum biogenesis</keyword>
<comment type="subcellular location">
    <subcellularLocation>
        <location evidence="4">Cytoplasm</location>
    </subcellularLocation>
</comment>
<proteinExistence type="inferred from homology"/>
<name>A0A919YDX2_9BACL</name>
<evidence type="ECO:0000256" key="3">
    <source>
        <dbReference type="ARBA" id="ARBA00022845"/>
    </source>
</evidence>
<comment type="function">
    <text evidence="4">Acts as an anti-CsrA protein, binds CsrA and prevents it from repressing translation of its target genes, one of which is flagellin. Binds to flagellin and participates in the assembly of the flagellum.</text>
</comment>
<evidence type="ECO:0000256" key="4">
    <source>
        <dbReference type="HAMAP-Rule" id="MF_01185"/>
    </source>
</evidence>
<dbReference type="PANTHER" id="PTHR39190:SF1">
    <property type="entry name" value="FLAGELLAR ASSEMBLY FACTOR FLIW"/>
    <property type="match status" value="1"/>
</dbReference>
<dbReference type="Gene3D" id="2.30.290.10">
    <property type="entry name" value="BH3618-like"/>
    <property type="match status" value="1"/>
</dbReference>
<organism evidence="5 6">
    <name type="scientific">Paenibacillus azoreducens</name>
    <dbReference type="NCBI Taxonomy" id="116718"/>
    <lineage>
        <taxon>Bacteria</taxon>
        <taxon>Bacillati</taxon>
        <taxon>Bacillota</taxon>
        <taxon>Bacilli</taxon>
        <taxon>Bacillales</taxon>
        <taxon>Paenibacillaceae</taxon>
        <taxon>Paenibacillus</taxon>
    </lineage>
</organism>
<evidence type="ECO:0000256" key="1">
    <source>
        <dbReference type="ARBA" id="ARBA00022490"/>
    </source>
</evidence>
<comment type="subunit">
    <text evidence="4">Interacts with translational regulator CsrA and flagellin(s).</text>
</comment>
<keyword evidence="5" id="KW-0966">Cell projection</keyword>
<protein>
    <recommendedName>
        <fullName evidence="4">Flagellar assembly factor FliW</fullName>
    </recommendedName>
</protein>
<keyword evidence="5" id="KW-0282">Flagellum</keyword>
<evidence type="ECO:0000313" key="5">
    <source>
        <dbReference type="EMBL" id="GIO48901.1"/>
    </source>
</evidence>
<evidence type="ECO:0000313" key="6">
    <source>
        <dbReference type="Proteomes" id="UP000682811"/>
    </source>
</evidence>
<dbReference type="PANTHER" id="PTHR39190">
    <property type="entry name" value="FLAGELLAR ASSEMBLY FACTOR FLIW"/>
    <property type="match status" value="1"/>
</dbReference>
<keyword evidence="1 4" id="KW-0963">Cytoplasm</keyword>
<comment type="caution">
    <text evidence="5">The sequence shown here is derived from an EMBL/GenBank/DDBJ whole genome shotgun (WGS) entry which is preliminary data.</text>
</comment>
<accession>A0A919YDX2</accession>
<dbReference type="HAMAP" id="MF_01185">
    <property type="entry name" value="FliW"/>
    <property type="match status" value="1"/>
</dbReference>
<comment type="similarity">
    <text evidence="4">Belongs to the FliW family.</text>
</comment>
<keyword evidence="4" id="KW-0143">Chaperone</keyword>
<dbReference type="RefSeq" id="WP_212979504.1">
    <property type="nucleotide sequence ID" value="NZ_AP025343.1"/>
</dbReference>
<dbReference type="Proteomes" id="UP000682811">
    <property type="component" value="Unassembled WGS sequence"/>
</dbReference>
<dbReference type="Pfam" id="PF02623">
    <property type="entry name" value="FliW"/>
    <property type="match status" value="1"/>
</dbReference>
<dbReference type="GO" id="GO:0044780">
    <property type="term" value="P:bacterial-type flagellum assembly"/>
    <property type="evidence" value="ECO:0007669"/>
    <property type="project" value="UniProtKB-UniRule"/>
</dbReference>
<dbReference type="GO" id="GO:0006417">
    <property type="term" value="P:regulation of translation"/>
    <property type="evidence" value="ECO:0007669"/>
    <property type="project" value="UniProtKB-KW"/>
</dbReference>
<dbReference type="EMBL" id="BORT01000017">
    <property type="protein sequence ID" value="GIO48901.1"/>
    <property type="molecule type" value="Genomic_DNA"/>
</dbReference>
<keyword evidence="6" id="KW-1185">Reference proteome</keyword>
<sequence length="150" mass="17375">MIIETTWGPLEIDERDVFHFSKGIPGFAAEKDFVLISNQDDPFQYLQSTREKYVSFLITDPFLFYRDYEFELQPAEVDELKIEDEMLVRSIITLKDPVEKSTINLLAPIVLNPKLQIGKQVVLHTSKYGAKQELWNMNGRENARDVGSFT</sequence>
<keyword evidence="3 4" id="KW-0810">Translation regulation</keyword>
<reference evidence="5 6" key="1">
    <citation type="submission" date="2021-03" db="EMBL/GenBank/DDBJ databases">
        <title>Antimicrobial resistance genes in bacteria isolated from Japanese honey, and their potential for conferring macrolide and lincosamide resistance in the American foulbrood pathogen Paenibacillus larvae.</title>
        <authorList>
            <person name="Okamoto M."/>
            <person name="Kumagai M."/>
            <person name="Kanamori H."/>
            <person name="Takamatsu D."/>
        </authorList>
    </citation>
    <scope>NUCLEOTIDE SEQUENCE [LARGE SCALE GENOMIC DNA]</scope>
    <source>
        <strain evidence="5 6">J34TS1</strain>
    </source>
</reference>
<dbReference type="AlphaFoldDB" id="A0A919YDX2"/>
<dbReference type="InterPro" id="IPR003775">
    <property type="entry name" value="Flagellar_assembly_factor_FliW"/>
</dbReference>
<dbReference type="InterPro" id="IPR024046">
    <property type="entry name" value="Flagellar_assmbl_FliW_dom_sf"/>
</dbReference>
<keyword evidence="5" id="KW-0969">Cilium</keyword>